<name>A0A2J8I6K6_VIBDI</name>
<dbReference type="InterPro" id="IPR024975">
    <property type="entry name" value="NOV_C"/>
</dbReference>
<gene>
    <name evidence="4" type="ORF">C1N32_03960</name>
</gene>
<evidence type="ECO:0000313" key="4">
    <source>
        <dbReference type="EMBL" id="PNI06162.1"/>
    </source>
</evidence>
<proteinExistence type="predicted"/>
<dbReference type="OrthoDB" id="529575at2"/>
<feature type="domain" description="Type IV methyl-directed restriction enzyme EcoKMcrB subunit DNA-binding" evidence="2">
    <location>
        <begin position="29"/>
        <end position="203"/>
    </location>
</feature>
<dbReference type="Gene3D" id="3.30.920.90">
    <property type="match status" value="1"/>
</dbReference>
<protein>
    <submittedName>
        <fullName evidence="4">DUF3578 domain-containing protein</fullName>
    </submittedName>
</protein>
<dbReference type="AlphaFoldDB" id="A0A2J8I6K6"/>
<evidence type="ECO:0000256" key="1">
    <source>
        <dbReference type="SAM" id="MobiDB-lite"/>
    </source>
</evidence>
<evidence type="ECO:0000259" key="2">
    <source>
        <dbReference type="Pfam" id="PF12102"/>
    </source>
</evidence>
<feature type="domain" description="Protein NO VEIN C-terminal" evidence="3">
    <location>
        <begin position="270"/>
        <end position="359"/>
    </location>
</feature>
<feature type="region of interest" description="Disordered" evidence="1">
    <location>
        <begin position="238"/>
        <end position="263"/>
    </location>
</feature>
<dbReference type="InterPro" id="IPR021961">
    <property type="entry name" value="McrB_DNA-bd"/>
</dbReference>
<evidence type="ECO:0000259" key="3">
    <source>
        <dbReference type="Pfam" id="PF13020"/>
    </source>
</evidence>
<sequence>MKDLIIELANLWPSYFKRTHVDGTHRADRLINVELRNALQQINESFGFKQLLVDASSGEGNITRGPWFASFDTRVTTTATQGFYVVFLFSTDMKTLTLELGLGATQFTNFYGKNNRALQKIRNAAIKMQLYTIPILNRMGKTELLQRTSLEPSNLIDKRSYSLQRGYEEGAILHLNYEIDENLDLKALVEDYAEFIKIYQHMVEDNAIPSNEELLYISIHPDELSAKVDKIEVVDFTPRIPPKRNNGNGSKGNGNKGTSSTSTKKIGDWGEKIVLDREIKYLTENGRADLAEKVVHEEANNNRPGWDITSYNLDGTIRLIEVKSTVASSTSSLNLTANELDAAAKHGDSYYLYLLTSVTANGAKRIEKLQNPHKLINEGAIQAQPSVYEVKLYAQQEN</sequence>
<dbReference type="RefSeq" id="WP_102965450.1">
    <property type="nucleotide sequence ID" value="NZ_POSK01000002.1"/>
</dbReference>
<reference evidence="4 5" key="1">
    <citation type="submission" date="2018-01" db="EMBL/GenBank/DDBJ databases">
        <title>Draft genome sequences of six Vibrio diazotrophicus strains isolated from deep-sea sediments of the Baltic Sea.</title>
        <authorList>
            <person name="Castillo D."/>
            <person name="Vandieken V."/>
            <person name="Chiang O."/>
            <person name="Middelboe M."/>
        </authorList>
    </citation>
    <scope>NUCLEOTIDE SEQUENCE [LARGE SCALE GENOMIC DNA]</scope>
    <source>
        <strain evidence="4 5">60.27F</strain>
    </source>
</reference>
<dbReference type="Pfam" id="PF13020">
    <property type="entry name" value="NOV_C"/>
    <property type="match status" value="1"/>
</dbReference>
<comment type="caution">
    <text evidence="4">The sequence shown here is derived from an EMBL/GenBank/DDBJ whole genome shotgun (WGS) entry which is preliminary data.</text>
</comment>
<evidence type="ECO:0000313" key="5">
    <source>
        <dbReference type="Proteomes" id="UP000236449"/>
    </source>
</evidence>
<dbReference type="Pfam" id="PF12102">
    <property type="entry name" value="MrcB_N"/>
    <property type="match status" value="1"/>
</dbReference>
<dbReference type="EMBL" id="POSK01000002">
    <property type="protein sequence ID" value="PNI06162.1"/>
    <property type="molecule type" value="Genomic_DNA"/>
</dbReference>
<organism evidence="4 5">
    <name type="scientific">Vibrio diazotrophicus</name>
    <dbReference type="NCBI Taxonomy" id="685"/>
    <lineage>
        <taxon>Bacteria</taxon>
        <taxon>Pseudomonadati</taxon>
        <taxon>Pseudomonadota</taxon>
        <taxon>Gammaproteobacteria</taxon>
        <taxon>Vibrionales</taxon>
        <taxon>Vibrionaceae</taxon>
        <taxon>Vibrio</taxon>
    </lineage>
</organism>
<dbReference type="Proteomes" id="UP000236449">
    <property type="component" value="Unassembled WGS sequence"/>
</dbReference>
<accession>A0A2J8I6K6</accession>